<dbReference type="Gene3D" id="1.10.10.60">
    <property type="entry name" value="Homeodomain-like"/>
    <property type="match status" value="2"/>
</dbReference>
<dbReference type="GO" id="GO:0043565">
    <property type="term" value="F:sequence-specific DNA binding"/>
    <property type="evidence" value="ECO:0007669"/>
    <property type="project" value="InterPro"/>
</dbReference>
<evidence type="ECO:0000259" key="4">
    <source>
        <dbReference type="PROSITE" id="PS01124"/>
    </source>
</evidence>
<evidence type="ECO:0000256" key="2">
    <source>
        <dbReference type="ARBA" id="ARBA00023125"/>
    </source>
</evidence>
<dbReference type="InterPro" id="IPR009057">
    <property type="entry name" value="Homeodomain-like_sf"/>
</dbReference>
<dbReference type="SUPFAM" id="SSF55136">
    <property type="entry name" value="Probable bacterial effector-binding domain"/>
    <property type="match status" value="1"/>
</dbReference>
<dbReference type="SMART" id="SM00342">
    <property type="entry name" value="HTH_ARAC"/>
    <property type="match status" value="1"/>
</dbReference>
<reference evidence="5 6" key="1">
    <citation type="submission" date="2018-11" db="EMBL/GenBank/DDBJ databases">
        <title>Genomic Encyclopedia of Type Strains, Phase IV (KMG-IV): sequencing the most valuable type-strain genomes for metagenomic binning, comparative biology and taxonomic classification.</title>
        <authorList>
            <person name="Goeker M."/>
        </authorList>
    </citation>
    <scope>NUCLEOTIDE SEQUENCE [LARGE SCALE GENOMIC DNA]</scope>
    <source>
        <strain evidence="5 6">DSM 5900</strain>
    </source>
</reference>
<protein>
    <submittedName>
        <fullName evidence="5">AraC family transcriptional regulator</fullName>
    </submittedName>
</protein>
<dbReference type="InterPro" id="IPR011256">
    <property type="entry name" value="Reg_factor_effector_dom_sf"/>
</dbReference>
<dbReference type="InterPro" id="IPR018062">
    <property type="entry name" value="HTH_AraC-typ_CS"/>
</dbReference>
<dbReference type="PROSITE" id="PS00041">
    <property type="entry name" value="HTH_ARAC_FAMILY_1"/>
    <property type="match status" value="1"/>
</dbReference>
<evidence type="ECO:0000313" key="5">
    <source>
        <dbReference type="EMBL" id="ROP83559.1"/>
    </source>
</evidence>
<dbReference type="InterPro" id="IPR010499">
    <property type="entry name" value="AraC_E-bd"/>
</dbReference>
<dbReference type="EMBL" id="RJKX01000016">
    <property type="protein sequence ID" value="ROP83559.1"/>
    <property type="molecule type" value="Genomic_DNA"/>
</dbReference>
<evidence type="ECO:0000256" key="3">
    <source>
        <dbReference type="ARBA" id="ARBA00023163"/>
    </source>
</evidence>
<dbReference type="OrthoDB" id="5295469at2"/>
<feature type="domain" description="HTH araC/xylS-type" evidence="4">
    <location>
        <begin position="19"/>
        <end position="117"/>
    </location>
</feature>
<organism evidence="5 6">
    <name type="scientific">Stella humosa</name>
    <dbReference type="NCBI Taxonomy" id="94"/>
    <lineage>
        <taxon>Bacteria</taxon>
        <taxon>Pseudomonadati</taxon>
        <taxon>Pseudomonadota</taxon>
        <taxon>Alphaproteobacteria</taxon>
        <taxon>Rhodospirillales</taxon>
        <taxon>Stellaceae</taxon>
        <taxon>Stella</taxon>
    </lineage>
</organism>
<comment type="caution">
    <text evidence="5">The sequence shown here is derived from an EMBL/GenBank/DDBJ whole genome shotgun (WGS) entry which is preliminary data.</text>
</comment>
<dbReference type="PROSITE" id="PS01124">
    <property type="entry name" value="HTH_ARAC_FAMILY_2"/>
    <property type="match status" value="1"/>
</dbReference>
<keyword evidence="2" id="KW-0238">DNA-binding</keyword>
<accession>A0A3N1KXQ5</accession>
<keyword evidence="3" id="KW-0804">Transcription</keyword>
<dbReference type="SMART" id="SM00871">
    <property type="entry name" value="AraC_E_bind"/>
    <property type="match status" value="1"/>
</dbReference>
<proteinExistence type="predicted"/>
<dbReference type="Gene3D" id="3.20.80.10">
    <property type="entry name" value="Regulatory factor, effector binding domain"/>
    <property type="match status" value="1"/>
</dbReference>
<keyword evidence="1" id="KW-0805">Transcription regulation</keyword>
<dbReference type="PANTHER" id="PTHR40055:SF1">
    <property type="entry name" value="TRANSCRIPTIONAL REGULATOR YGIV-RELATED"/>
    <property type="match status" value="1"/>
</dbReference>
<evidence type="ECO:0000256" key="1">
    <source>
        <dbReference type="ARBA" id="ARBA00023015"/>
    </source>
</evidence>
<gene>
    <name evidence="5" type="ORF">EDC65_4207</name>
</gene>
<dbReference type="InterPro" id="IPR018060">
    <property type="entry name" value="HTH_AraC"/>
</dbReference>
<dbReference type="Pfam" id="PF06445">
    <property type="entry name" value="GyrI-like"/>
    <property type="match status" value="1"/>
</dbReference>
<keyword evidence="6" id="KW-1185">Reference proteome</keyword>
<dbReference type="Proteomes" id="UP000278222">
    <property type="component" value="Unassembled WGS sequence"/>
</dbReference>
<dbReference type="SUPFAM" id="SSF46689">
    <property type="entry name" value="Homeodomain-like"/>
    <property type="match status" value="2"/>
</dbReference>
<dbReference type="InterPro" id="IPR050908">
    <property type="entry name" value="SmbC-like"/>
</dbReference>
<dbReference type="AlphaFoldDB" id="A0A3N1KXQ5"/>
<name>A0A3N1KXQ5_9PROT</name>
<dbReference type="PANTHER" id="PTHR40055">
    <property type="entry name" value="TRANSCRIPTIONAL REGULATOR YGIV-RELATED"/>
    <property type="match status" value="1"/>
</dbReference>
<dbReference type="RefSeq" id="WP_123693229.1">
    <property type="nucleotide sequence ID" value="NZ_AP019700.1"/>
</dbReference>
<dbReference type="InterPro" id="IPR029442">
    <property type="entry name" value="GyrI-like"/>
</dbReference>
<dbReference type="Pfam" id="PF12833">
    <property type="entry name" value="HTH_18"/>
    <property type="match status" value="1"/>
</dbReference>
<sequence length="290" mass="32227">MTNPAQSERATLQYRRRIERVVDHIGRHLDEDLDLERLAAVACFSPCHFHRIYRATMGETVTDTVRRRRLHRAAAELVEGLLPIPRVARRAGYSGVAAFTRAFSSTYGIPPAAYRARGPLDAPPMSAPKGTPAMTDVAIRSTEPVRVAAIAHSGDYQEIGHAFERLQAWAGSSGVIGADTRFFGIFHDDPSSVAKDRLRADACMTVPPGTTLPDGVRMLEIAGGRHAVLRHRGPYAELERTYRRLYRDWLPGSGEEPADRPCVEEYLNDCRVLPPAEWLTDVFMPLAERG</sequence>
<dbReference type="GO" id="GO:0003700">
    <property type="term" value="F:DNA-binding transcription factor activity"/>
    <property type="evidence" value="ECO:0007669"/>
    <property type="project" value="InterPro"/>
</dbReference>
<evidence type="ECO:0000313" key="6">
    <source>
        <dbReference type="Proteomes" id="UP000278222"/>
    </source>
</evidence>